<dbReference type="EnsemblMetazoa" id="ACHR014440-RA">
    <property type="protein sequence ID" value="ACHR014440-PA"/>
    <property type="gene ID" value="ACHR014440"/>
</dbReference>
<evidence type="ECO:0000313" key="2">
    <source>
        <dbReference type="Proteomes" id="UP000075881"/>
    </source>
</evidence>
<dbReference type="VEuPathDB" id="VectorBase:ACHR014440"/>
<dbReference type="AlphaFoldDB" id="A0A182KJ38"/>
<keyword evidence="2" id="KW-1185">Reference proteome</keyword>
<accession>A0A182KJ38</accession>
<reference evidence="2" key="1">
    <citation type="submission" date="2013-03" db="EMBL/GenBank/DDBJ databases">
        <title>The Genome Sequence of Anopheles christyi ACHKN1017.</title>
        <authorList>
            <consortium name="The Broad Institute Genomics Platform"/>
            <person name="Neafsey D.E."/>
            <person name="Besansky N."/>
            <person name="Walker B."/>
            <person name="Young S.K."/>
            <person name="Zeng Q."/>
            <person name="Gargeya S."/>
            <person name="Fitzgerald M."/>
            <person name="Haas B."/>
            <person name="Abouelleil A."/>
            <person name="Allen A.W."/>
            <person name="Alvarado L."/>
            <person name="Arachchi H.M."/>
            <person name="Berlin A.M."/>
            <person name="Chapman S.B."/>
            <person name="Gainer-Dewar J."/>
            <person name="Goldberg J."/>
            <person name="Griggs A."/>
            <person name="Gujja S."/>
            <person name="Hansen M."/>
            <person name="Howarth C."/>
            <person name="Imamovic A."/>
            <person name="Ireland A."/>
            <person name="Larimer J."/>
            <person name="McCowan C."/>
            <person name="Murphy C."/>
            <person name="Pearson M."/>
            <person name="Poon T.W."/>
            <person name="Priest M."/>
            <person name="Roberts A."/>
            <person name="Saif S."/>
            <person name="Shea T."/>
            <person name="Sisk P."/>
            <person name="Sykes S."/>
            <person name="Wortman J."/>
            <person name="Nusbaum C."/>
            <person name="Birren B."/>
        </authorList>
    </citation>
    <scope>NUCLEOTIDE SEQUENCE [LARGE SCALE GENOMIC DNA]</scope>
    <source>
        <strain evidence="2">ACHKN1017</strain>
    </source>
</reference>
<name>A0A182KJ38_9DIPT</name>
<protein>
    <submittedName>
        <fullName evidence="1">Uncharacterized protein</fullName>
    </submittedName>
</protein>
<dbReference type="Proteomes" id="UP000075881">
    <property type="component" value="Unassembled WGS sequence"/>
</dbReference>
<reference evidence="1" key="2">
    <citation type="submission" date="2020-05" db="UniProtKB">
        <authorList>
            <consortium name="EnsemblMetazoa"/>
        </authorList>
    </citation>
    <scope>IDENTIFICATION</scope>
    <source>
        <strain evidence="1">ACHKN1017</strain>
    </source>
</reference>
<evidence type="ECO:0000313" key="1">
    <source>
        <dbReference type="EnsemblMetazoa" id="ACHR014440-PA"/>
    </source>
</evidence>
<proteinExistence type="predicted"/>
<sequence length="19" mass="2172">MVLKRRAQNRLAYGSAHSI</sequence>
<organism evidence="1 2">
    <name type="scientific">Anopheles christyi</name>
    <dbReference type="NCBI Taxonomy" id="43041"/>
    <lineage>
        <taxon>Eukaryota</taxon>
        <taxon>Metazoa</taxon>
        <taxon>Ecdysozoa</taxon>
        <taxon>Arthropoda</taxon>
        <taxon>Hexapoda</taxon>
        <taxon>Insecta</taxon>
        <taxon>Pterygota</taxon>
        <taxon>Neoptera</taxon>
        <taxon>Endopterygota</taxon>
        <taxon>Diptera</taxon>
        <taxon>Nematocera</taxon>
        <taxon>Culicoidea</taxon>
        <taxon>Culicidae</taxon>
        <taxon>Anophelinae</taxon>
        <taxon>Anopheles</taxon>
    </lineage>
</organism>